<keyword evidence="2" id="KW-1133">Transmembrane helix</keyword>
<evidence type="ECO:0008006" key="5">
    <source>
        <dbReference type="Google" id="ProtNLM"/>
    </source>
</evidence>
<dbReference type="GO" id="GO:0015297">
    <property type="term" value="F:antiporter activity"/>
    <property type="evidence" value="ECO:0007669"/>
    <property type="project" value="InterPro"/>
</dbReference>
<accession>A0AA36IWW2</accession>
<organism evidence="3 4">
    <name type="scientific">Effrenium voratum</name>
    <dbReference type="NCBI Taxonomy" id="2562239"/>
    <lineage>
        <taxon>Eukaryota</taxon>
        <taxon>Sar</taxon>
        <taxon>Alveolata</taxon>
        <taxon>Dinophyceae</taxon>
        <taxon>Suessiales</taxon>
        <taxon>Symbiodiniaceae</taxon>
        <taxon>Effrenium</taxon>
    </lineage>
</organism>
<dbReference type="PANTHER" id="PTHR11206">
    <property type="entry name" value="MULTIDRUG RESISTANCE PROTEIN"/>
    <property type="match status" value="1"/>
</dbReference>
<dbReference type="GO" id="GO:0016020">
    <property type="term" value="C:membrane"/>
    <property type="evidence" value="ECO:0007669"/>
    <property type="project" value="InterPro"/>
</dbReference>
<dbReference type="AlphaFoldDB" id="A0AA36IWW2"/>
<dbReference type="Proteomes" id="UP001178507">
    <property type="component" value="Unassembled WGS sequence"/>
</dbReference>
<feature type="transmembrane region" description="Helical" evidence="2">
    <location>
        <begin position="197"/>
        <end position="219"/>
    </location>
</feature>
<dbReference type="Pfam" id="PF01554">
    <property type="entry name" value="MatE"/>
    <property type="match status" value="2"/>
</dbReference>
<feature type="transmembrane region" description="Helical" evidence="2">
    <location>
        <begin position="133"/>
        <end position="154"/>
    </location>
</feature>
<evidence type="ECO:0000313" key="3">
    <source>
        <dbReference type="EMBL" id="CAJ1394348.1"/>
    </source>
</evidence>
<evidence type="ECO:0000256" key="2">
    <source>
        <dbReference type="SAM" id="Phobius"/>
    </source>
</evidence>
<evidence type="ECO:0000256" key="1">
    <source>
        <dbReference type="ARBA" id="ARBA00010199"/>
    </source>
</evidence>
<dbReference type="InterPro" id="IPR002528">
    <property type="entry name" value="MATE_fam"/>
</dbReference>
<sequence>MDPLKGEPVRCAKPIWDEAWVQVCLTLPVAGANLIHRSYSWLSLIAIGHLGKEILGPVSLSSSVNNLFGTSIVGGLKVGISTLASQAFGAGNDLAVALVLQRALLVALLGSLPCVLMLAMIKPILLGLHMDEAFATVAGNYAFCVLLVSPFVGIQRSIGVWLVAQRNNHPWMCVILWVLPLHAIMTVYLTYSTSLTYMGAGVATTMSTALQALLIYLYISCSSTCAGTWRGFSCDAFKDWGPYLEVALPGVCMNTEYFVGEALTLAAGMLPNPDTCLSALSIYFLTQVTCYQIPGALRISISSRVGNQLGAGRPAEAAIAARAGLRLILLWITIPALFLLGFTRHWGLLFTRNDEVLQLLDTLVLPMLFYCSLDAVQAYNNGVLASCGQQNLSGRWAMRSYLGVSLPSAFLLASVFHWGVLGLCAGHCLGKVCHVVPCTFASLRIDWDTESKRAIELVEKDCSSMRSLVGQSKGYNQIEI</sequence>
<feature type="transmembrane region" description="Helical" evidence="2">
    <location>
        <begin position="323"/>
        <end position="343"/>
    </location>
</feature>
<name>A0AA36IWW2_9DINO</name>
<keyword evidence="2" id="KW-0812">Transmembrane</keyword>
<feature type="transmembrane region" description="Helical" evidence="2">
    <location>
        <begin position="103"/>
        <end position="121"/>
    </location>
</feature>
<dbReference type="EMBL" id="CAUJNA010002802">
    <property type="protein sequence ID" value="CAJ1394348.1"/>
    <property type="molecule type" value="Genomic_DNA"/>
</dbReference>
<proteinExistence type="inferred from homology"/>
<dbReference type="NCBIfam" id="TIGR00797">
    <property type="entry name" value="matE"/>
    <property type="match status" value="1"/>
</dbReference>
<evidence type="ECO:0000313" key="4">
    <source>
        <dbReference type="Proteomes" id="UP001178507"/>
    </source>
</evidence>
<feature type="transmembrane region" description="Helical" evidence="2">
    <location>
        <begin position="174"/>
        <end position="191"/>
    </location>
</feature>
<keyword evidence="2" id="KW-0472">Membrane</keyword>
<dbReference type="GO" id="GO:0042910">
    <property type="term" value="F:xenobiotic transmembrane transporter activity"/>
    <property type="evidence" value="ECO:0007669"/>
    <property type="project" value="InterPro"/>
</dbReference>
<gene>
    <name evidence="3" type="ORF">EVOR1521_LOCUS19021</name>
</gene>
<feature type="transmembrane region" description="Helical" evidence="2">
    <location>
        <begin position="401"/>
        <end position="421"/>
    </location>
</feature>
<reference evidence="3" key="1">
    <citation type="submission" date="2023-08" db="EMBL/GenBank/DDBJ databases">
        <authorList>
            <person name="Chen Y."/>
            <person name="Shah S."/>
            <person name="Dougan E. K."/>
            <person name="Thang M."/>
            <person name="Chan C."/>
        </authorList>
    </citation>
    <scope>NUCLEOTIDE SEQUENCE</scope>
</reference>
<keyword evidence="4" id="KW-1185">Reference proteome</keyword>
<comment type="similarity">
    <text evidence="1">Belongs to the multi antimicrobial extrusion (MATE) (TC 2.A.66.1) family.</text>
</comment>
<comment type="caution">
    <text evidence="3">The sequence shown here is derived from an EMBL/GenBank/DDBJ whole genome shotgun (WGS) entry which is preliminary data.</text>
</comment>
<protein>
    <recommendedName>
        <fullName evidence="5">Protein DETOXIFICATION</fullName>
    </recommendedName>
</protein>